<dbReference type="EMBL" id="UGRY01000002">
    <property type="protein sequence ID" value="SUA76171.1"/>
    <property type="molecule type" value="Genomic_DNA"/>
</dbReference>
<protein>
    <submittedName>
        <fullName evidence="2">Uncharacterized protein</fullName>
    </submittedName>
</protein>
<dbReference type="OrthoDB" id="4570424at2"/>
<dbReference type="AlphaFoldDB" id="A0A378YI59"/>
<dbReference type="STRING" id="1406858.GCA_000710895_02258"/>
<accession>A0A378YI59</accession>
<evidence type="ECO:0000256" key="1">
    <source>
        <dbReference type="SAM" id="Phobius"/>
    </source>
</evidence>
<dbReference type="RefSeq" id="WP_039809371.1">
    <property type="nucleotide sequence ID" value="NZ_UGRY01000002.1"/>
</dbReference>
<keyword evidence="1" id="KW-0472">Membrane</keyword>
<keyword evidence="1" id="KW-0812">Transmembrane</keyword>
<reference evidence="2 3" key="1">
    <citation type="submission" date="2018-06" db="EMBL/GenBank/DDBJ databases">
        <authorList>
            <consortium name="Pathogen Informatics"/>
            <person name="Doyle S."/>
        </authorList>
    </citation>
    <scope>NUCLEOTIDE SEQUENCE [LARGE SCALE GENOMIC DNA]</scope>
    <source>
        <strain evidence="2 3">NCTC1934</strain>
    </source>
</reference>
<evidence type="ECO:0000313" key="2">
    <source>
        <dbReference type="EMBL" id="SUA76171.1"/>
    </source>
</evidence>
<keyword evidence="3" id="KW-1185">Reference proteome</keyword>
<organism evidence="2 3">
    <name type="scientific">Nocardia otitidiscaviarum</name>
    <dbReference type="NCBI Taxonomy" id="1823"/>
    <lineage>
        <taxon>Bacteria</taxon>
        <taxon>Bacillati</taxon>
        <taxon>Actinomycetota</taxon>
        <taxon>Actinomycetes</taxon>
        <taxon>Mycobacteriales</taxon>
        <taxon>Nocardiaceae</taxon>
        <taxon>Nocardia</taxon>
    </lineage>
</organism>
<proteinExistence type="predicted"/>
<evidence type="ECO:0000313" key="3">
    <source>
        <dbReference type="Proteomes" id="UP000255467"/>
    </source>
</evidence>
<keyword evidence="1" id="KW-1133">Transmembrane helix</keyword>
<sequence>MSDTSSNSTPRRSGTWLLHTAIVLFAIGLLAIIGIFGWAILADSEPGLWLYLLAMCAPLGFLCGVVFALWSGRRAR</sequence>
<feature type="transmembrane region" description="Helical" evidence="1">
    <location>
        <begin position="21"/>
        <end position="42"/>
    </location>
</feature>
<name>A0A378YI59_9NOCA</name>
<gene>
    <name evidence="2" type="ORF">NCTC1934_02420</name>
</gene>
<dbReference type="Proteomes" id="UP000255467">
    <property type="component" value="Unassembled WGS sequence"/>
</dbReference>
<feature type="transmembrane region" description="Helical" evidence="1">
    <location>
        <begin position="48"/>
        <end position="70"/>
    </location>
</feature>